<evidence type="ECO:0000256" key="1">
    <source>
        <dbReference type="SAM" id="MobiDB-lite"/>
    </source>
</evidence>
<evidence type="ECO:0000313" key="2">
    <source>
        <dbReference type="EMBL" id="KDR71110.1"/>
    </source>
</evidence>
<reference evidence="3" key="1">
    <citation type="journal article" date="2014" name="Proc. Natl. Acad. Sci. U.S.A.">
        <title>Extensive sampling of basidiomycete genomes demonstrates inadequacy of the white-rot/brown-rot paradigm for wood decay fungi.</title>
        <authorList>
            <person name="Riley R."/>
            <person name="Salamov A.A."/>
            <person name="Brown D.W."/>
            <person name="Nagy L.G."/>
            <person name="Floudas D."/>
            <person name="Held B.W."/>
            <person name="Levasseur A."/>
            <person name="Lombard V."/>
            <person name="Morin E."/>
            <person name="Otillar R."/>
            <person name="Lindquist E.A."/>
            <person name="Sun H."/>
            <person name="LaButti K.M."/>
            <person name="Schmutz J."/>
            <person name="Jabbour D."/>
            <person name="Luo H."/>
            <person name="Baker S.E."/>
            <person name="Pisabarro A.G."/>
            <person name="Walton J.D."/>
            <person name="Blanchette R.A."/>
            <person name="Henrissat B."/>
            <person name="Martin F."/>
            <person name="Cullen D."/>
            <person name="Hibbett D.S."/>
            <person name="Grigoriev I.V."/>
        </authorList>
    </citation>
    <scope>NUCLEOTIDE SEQUENCE [LARGE SCALE GENOMIC DNA]</scope>
    <source>
        <strain evidence="3">CBS 339.88</strain>
    </source>
</reference>
<evidence type="ECO:0000313" key="3">
    <source>
        <dbReference type="Proteomes" id="UP000027222"/>
    </source>
</evidence>
<name>A0A067SJI5_GALM3</name>
<proteinExistence type="predicted"/>
<dbReference type="Proteomes" id="UP000027222">
    <property type="component" value="Unassembled WGS sequence"/>
</dbReference>
<gene>
    <name evidence="2" type="ORF">GALMADRAFT_805089</name>
</gene>
<dbReference type="EMBL" id="KL142394">
    <property type="protein sequence ID" value="KDR71110.1"/>
    <property type="molecule type" value="Genomic_DNA"/>
</dbReference>
<sequence length="146" mass="16105">MVRSRCSWIDERDWDMMHECLNMGFSFIQLNHTRYRAPAPPPISNLACPSDCTAAACALIQRGVNFKLSTETASSTSPAAWQRHPDSQPVHLASPSKPSPAQPSPLPPAFLFPRVLAIQTEQAFQLGFLGGQCALLEGFFERIYSA</sequence>
<protein>
    <submittedName>
        <fullName evidence="2">Uncharacterized protein</fullName>
    </submittedName>
</protein>
<accession>A0A067SJI5</accession>
<keyword evidence="3" id="KW-1185">Reference proteome</keyword>
<dbReference type="HOGENOM" id="CLU_1777586_0_0_1"/>
<dbReference type="AlphaFoldDB" id="A0A067SJI5"/>
<feature type="region of interest" description="Disordered" evidence="1">
    <location>
        <begin position="75"/>
        <end position="103"/>
    </location>
</feature>
<organism evidence="2 3">
    <name type="scientific">Galerina marginata (strain CBS 339.88)</name>
    <dbReference type="NCBI Taxonomy" id="685588"/>
    <lineage>
        <taxon>Eukaryota</taxon>
        <taxon>Fungi</taxon>
        <taxon>Dikarya</taxon>
        <taxon>Basidiomycota</taxon>
        <taxon>Agaricomycotina</taxon>
        <taxon>Agaricomycetes</taxon>
        <taxon>Agaricomycetidae</taxon>
        <taxon>Agaricales</taxon>
        <taxon>Agaricineae</taxon>
        <taxon>Strophariaceae</taxon>
        <taxon>Galerina</taxon>
    </lineage>
</organism>